<dbReference type="EMBL" id="JAPFFF010000050">
    <property type="protein sequence ID" value="KAK8839976.1"/>
    <property type="molecule type" value="Genomic_DNA"/>
</dbReference>
<reference evidence="3 4" key="1">
    <citation type="submission" date="2024-04" db="EMBL/GenBank/DDBJ databases">
        <title>Tritrichomonas musculus Genome.</title>
        <authorList>
            <person name="Alves-Ferreira E."/>
            <person name="Grigg M."/>
            <person name="Lorenzi H."/>
            <person name="Galac M."/>
        </authorList>
    </citation>
    <scope>NUCLEOTIDE SEQUENCE [LARGE SCALE GENOMIC DNA]</scope>
    <source>
        <strain evidence="3 4">EAF2021</strain>
    </source>
</reference>
<evidence type="ECO:0000256" key="2">
    <source>
        <dbReference type="SAM" id="Phobius"/>
    </source>
</evidence>
<keyword evidence="2" id="KW-1133">Transmembrane helix</keyword>
<evidence type="ECO:0000313" key="4">
    <source>
        <dbReference type="Proteomes" id="UP001470230"/>
    </source>
</evidence>
<comment type="caution">
    <text evidence="3">The sequence shown here is derived from an EMBL/GenBank/DDBJ whole genome shotgun (WGS) entry which is preliminary data.</text>
</comment>
<gene>
    <name evidence="3" type="ORF">M9Y10_031694</name>
</gene>
<evidence type="ECO:0000313" key="3">
    <source>
        <dbReference type="EMBL" id="KAK8839976.1"/>
    </source>
</evidence>
<accession>A0ABR2H2B2</accession>
<organism evidence="3 4">
    <name type="scientific">Tritrichomonas musculus</name>
    <dbReference type="NCBI Taxonomy" id="1915356"/>
    <lineage>
        <taxon>Eukaryota</taxon>
        <taxon>Metamonada</taxon>
        <taxon>Parabasalia</taxon>
        <taxon>Tritrichomonadida</taxon>
        <taxon>Tritrichomonadidae</taxon>
        <taxon>Tritrichomonas</taxon>
    </lineage>
</organism>
<keyword evidence="2" id="KW-0472">Membrane</keyword>
<feature type="region of interest" description="Disordered" evidence="1">
    <location>
        <begin position="393"/>
        <end position="412"/>
    </location>
</feature>
<dbReference type="Proteomes" id="UP001470230">
    <property type="component" value="Unassembled WGS sequence"/>
</dbReference>
<proteinExistence type="predicted"/>
<protein>
    <recommendedName>
        <fullName evidence="5">TNFR-Cys domain-containing protein</fullName>
    </recommendedName>
</protein>
<feature type="compositionally biased region" description="Low complexity" evidence="1">
    <location>
        <begin position="393"/>
        <end position="405"/>
    </location>
</feature>
<name>A0ABR2H2B2_9EUKA</name>
<evidence type="ECO:0000256" key="1">
    <source>
        <dbReference type="SAM" id="MobiDB-lite"/>
    </source>
</evidence>
<evidence type="ECO:0008006" key="5">
    <source>
        <dbReference type="Google" id="ProtNLM"/>
    </source>
</evidence>
<sequence length="831" mass="87968">MLIYLLSFLVTSDNTFYCDVSKSSIKFESNNNLYCNSTTISYTQSNPIQIYVIGNTESNSVIVQDSIATFYLLNTNIKAESAFSVVGGKVNIILNEGSSTITSTNDAGISCSGNAEITISGSSSAKLTSISSSFSGIGAGKSTSTCKLISINGKMTIDAQGGYYGSGIGAGWGYNEGTSNVDKILIQDGKVTATSPSNAGIGAGVGRSKFSSNVGNITILGGIIAATGGEWGAGIGGGYGFSDHSSNANTILIAGGEIVSKGGRHAAGIGAGAGLSSTNASSVSHLSLIANQITSSSDSNTNTICVNIQANGGSRAEAIGNGSGGKVSEKEEKGSKSQCSDYRCTFISESTECVSPWKCDVQNCFQCSSSSTCSVCQKGYKLSENTCIIDSTLPTTSSSSTSSSSVIPPTNDPTIPVATEVLSIFYCTSETDQKCQNAKSNWESERSSQISNINQRSKFASSIGKRPYENTIDLLTKSTSLTSVAFGITELQESLRTAKNLVLSSSQIGIFNIIIYQYGSMNKDDSVDFSFLQPYSSSHVVFNISYVVLTENHAVNIKVGDVSTFVSSLTLIFAEKTSIISQYESKTKSFLAIDTVNLVHSRFVESEFGNKYNISADLITCDQYSASSLSNLAEKCSDRVFVTFPVALSKIDVELKEKSVLISIPFKGASYLATGDDSNGELSTEVASEQTGLVCRANEVSFSLDPKTESTKYALNLTLENDKGNAKIDFVGENWHSCTFEKPLVISSNSDVDVALSSKPDNVNVLIEKREQASSDSKKDKKKLSGGAIAGISIAVFVVVGLVIFLLVYFLVFKKEKNEKPTEGNEKLLSD</sequence>
<feature type="transmembrane region" description="Helical" evidence="2">
    <location>
        <begin position="788"/>
        <end position="812"/>
    </location>
</feature>
<keyword evidence="4" id="KW-1185">Reference proteome</keyword>
<keyword evidence="2" id="KW-0812">Transmembrane</keyword>